<feature type="chain" id="PRO_5038949125" evidence="2">
    <location>
        <begin position="29"/>
        <end position="324"/>
    </location>
</feature>
<feature type="domain" description="Solute-binding protein family 3/N-terminal" evidence="3">
    <location>
        <begin position="83"/>
        <end position="311"/>
    </location>
</feature>
<dbReference type="Gene3D" id="3.40.190.10">
    <property type="entry name" value="Periplasmic binding protein-like II"/>
    <property type="match status" value="2"/>
</dbReference>
<feature type="signal peptide" evidence="2">
    <location>
        <begin position="1"/>
        <end position="28"/>
    </location>
</feature>
<evidence type="ECO:0000313" key="5">
    <source>
        <dbReference type="Proteomes" id="UP000181956"/>
    </source>
</evidence>
<accession>A0A1H1ZNB2</accession>
<dbReference type="InterPro" id="IPR001638">
    <property type="entry name" value="Solute-binding_3/MltF_N"/>
</dbReference>
<dbReference type="AlphaFoldDB" id="A0A1H1ZNB2"/>
<dbReference type="SUPFAM" id="SSF53850">
    <property type="entry name" value="Periplasmic binding protein-like II"/>
    <property type="match status" value="1"/>
</dbReference>
<protein>
    <submittedName>
        <fullName evidence="4">Amino acid ABC transporter substrate-binding protein, PAAT family</fullName>
    </submittedName>
</protein>
<evidence type="ECO:0000259" key="3">
    <source>
        <dbReference type="SMART" id="SM00062"/>
    </source>
</evidence>
<dbReference type="Pfam" id="PF00497">
    <property type="entry name" value="SBP_bac_3"/>
    <property type="match status" value="1"/>
</dbReference>
<evidence type="ECO:0000256" key="1">
    <source>
        <dbReference type="ARBA" id="ARBA00022729"/>
    </source>
</evidence>
<dbReference type="STRING" id="412690.SAMN04489834_3533"/>
<dbReference type="OrthoDB" id="4633994at2"/>
<dbReference type="Proteomes" id="UP000181956">
    <property type="component" value="Chromosome I"/>
</dbReference>
<evidence type="ECO:0000256" key="2">
    <source>
        <dbReference type="SAM" id="SignalP"/>
    </source>
</evidence>
<dbReference type="PANTHER" id="PTHR35936:SF17">
    <property type="entry name" value="ARGININE-BINDING EXTRACELLULAR PROTEIN ARTP"/>
    <property type="match status" value="1"/>
</dbReference>
<proteinExistence type="predicted"/>
<dbReference type="RefSeq" id="WP_156786417.1">
    <property type="nucleotide sequence ID" value="NZ_LT629742.1"/>
</dbReference>
<keyword evidence="1 2" id="KW-0732">Signal</keyword>
<name>A0A1H1ZNB2_9MICO</name>
<organism evidence="4 5">
    <name type="scientific">Microterricola viridarii</name>
    <dbReference type="NCBI Taxonomy" id="412690"/>
    <lineage>
        <taxon>Bacteria</taxon>
        <taxon>Bacillati</taxon>
        <taxon>Actinomycetota</taxon>
        <taxon>Actinomycetes</taxon>
        <taxon>Micrococcales</taxon>
        <taxon>Microbacteriaceae</taxon>
        <taxon>Microterricola</taxon>
    </lineage>
</organism>
<sequence>MRIPITPARGALALLLGAVLLGTTACGAQSLAGSDSAAGAGGAEGASDVVLISAPAEDLAASVIEGIEPDSSLTVPESLRAGGIKLSTSVGYPPMEMWGADGKVIVGLDPSLGRGIARTLGVDLVITDQEFNAQIPGVLTGRFDMIMSSMTDNEARRETMSFVDYVSAGNAFLVQTGNPSGIAVPTDLCGQIVSVVDNGSSADLAAEFDAQCTTDGNGAIEILKFEGDSEAILAVKSGRAAATIGDYPVAVHRAAEADSGLEAIAISGGESPWGIAIDKKNTELVDLIQKALQSMIDSGSYAAILDAWGVPQMAVDSAVVNDGQ</sequence>
<reference evidence="5" key="1">
    <citation type="submission" date="2016-10" db="EMBL/GenBank/DDBJ databases">
        <authorList>
            <person name="Varghese N."/>
            <person name="Submissions S."/>
        </authorList>
    </citation>
    <scope>NUCLEOTIDE SEQUENCE [LARGE SCALE GENOMIC DNA]</scope>
    <source>
        <strain evidence="5">DSM 21772</strain>
    </source>
</reference>
<dbReference type="PROSITE" id="PS51257">
    <property type="entry name" value="PROKAR_LIPOPROTEIN"/>
    <property type="match status" value="1"/>
</dbReference>
<dbReference type="CDD" id="cd01004">
    <property type="entry name" value="PBP2_MidA_like"/>
    <property type="match status" value="1"/>
</dbReference>
<gene>
    <name evidence="4" type="ORF">SAMN04489834_3533</name>
</gene>
<dbReference type="PANTHER" id="PTHR35936">
    <property type="entry name" value="MEMBRANE-BOUND LYTIC MUREIN TRANSGLYCOSYLASE F"/>
    <property type="match status" value="1"/>
</dbReference>
<dbReference type="SMART" id="SM00062">
    <property type="entry name" value="PBPb"/>
    <property type="match status" value="1"/>
</dbReference>
<dbReference type="EMBL" id="LT629742">
    <property type="protein sequence ID" value="SDT35291.1"/>
    <property type="molecule type" value="Genomic_DNA"/>
</dbReference>
<evidence type="ECO:0000313" key="4">
    <source>
        <dbReference type="EMBL" id="SDT35291.1"/>
    </source>
</evidence>
<keyword evidence="5" id="KW-1185">Reference proteome</keyword>